<accession>A0A0F9EBW4</accession>
<gene>
    <name evidence="1" type="ORF">LCGC14_2386230</name>
</gene>
<dbReference type="EMBL" id="LAZR01035501">
    <property type="protein sequence ID" value="KKL27331.1"/>
    <property type="molecule type" value="Genomic_DNA"/>
</dbReference>
<protein>
    <submittedName>
        <fullName evidence="1">Uncharacterized protein</fullName>
    </submittedName>
</protein>
<feature type="non-terminal residue" evidence="1">
    <location>
        <position position="208"/>
    </location>
</feature>
<dbReference type="InterPro" id="IPR013381">
    <property type="entry name" value="CRISPR-assoc_prot_Cse1"/>
</dbReference>
<reference evidence="1" key="1">
    <citation type="journal article" date="2015" name="Nature">
        <title>Complex archaea that bridge the gap between prokaryotes and eukaryotes.</title>
        <authorList>
            <person name="Spang A."/>
            <person name="Saw J.H."/>
            <person name="Jorgensen S.L."/>
            <person name="Zaremba-Niedzwiedzka K."/>
            <person name="Martijn J."/>
            <person name="Lind A.E."/>
            <person name="van Eijk R."/>
            <person name="Schleper C."/>
            <person name="Guy L."/>
            <person name="Ettema T.J."/>
        </authorList>
    </citation>
    <scope>NUCLEOTIDE SEQUENCE</scope>
</reference>
<sequence>MKYGVSRFLIAFISDAFNISEIEDIEELIEAKNFSSDIIDEYCKAHFEKFFLFSDKYPFYQNPNFDEESKTKPITELLQFFFPKGNNTILFYHKVQKEHTFSPLICARALCALPAFAVSGGRGYKPSINGKPPWYVLIKGKNLFETLVLNSCGAPIEINTGKGGVLWKSSKIEYNTPIQMTSTLQGLTWLPRYIHLIPAEGGNCTYTG</sequence>
<evidence type="ECO:0000313" key="1">
    <source>
        <dbReference type="EMBL" id="KKL27331.1"/>
    </source>
</evidence>
<comment type="caution">
    <text evidence="1">The sequence shown here is derived from an EMBL/GenBank/DDBJ whole genome shotgun (WGS) entry which is preliminary data.</text>
</comment>
<organism evidence="1">
    <name type="scientific">marine sediment metagenome</name>
    <dbReference type="NCBI Taxonomy" id="412755"/>
    <lineage>
        <taxon>unclassified sequences</taxon>
        <taxon>metagenomes</taxon>
        <taxon>ecological metagenomes</taxon>
    </lineage>
</organism>
<proteinExistence type="predicted"/>
<dbReference type="AlphaFoldDB" id="A0A0F9EBW4"/>
<dbReference type="Pfam" id="PF09481">
    <property type="entry name" value="CRISPR_Cse1"/>
    <property type="match status" value="1"/>
</dbReference>
<name>A0A0F9EBW4_9ZZZZ</name>